<sequence>MVISGSVSNQGLSGNTSSTGIATSPPSASPRPGFLRRLSSNVVRRVSTSSSSPDNSQPATRSSTPFSSQPMTRDNSDSTRESRAPCQHEIPPTGPRSTCLGIEGPRVHGVFYTLSTYSQDVPQWSMCECCFGATVRGTELEPHFTRKAMTSVCRFSTPRARRFIAAGDLLDLEEFIRTRSKVVPCSGSTPTASTKWYDCGIEEFKTCEACYEDEVAESRFDRRFTESSTKAPNVCTFNQPFIKRVYEDATSWAQWRLAVHQRLSLPNCVAEPVAPSHMTFYTLTGTGRTLDGFQICETCYLDFFAHTDHGTQFGVDDLSHLPPDEKVLCSLSVNSLRYLTSKIDTFDAWWHSVKAIHLDQNRKWAHTRRQMFELPGRNLHVCESCCHGYLSPMGYASEFDPATRTDIECDLCFVSPKQENYLSKLIESACSPRRFDLFLDAVRIYEHIPPFELCPGRKLKKDFYGYEYCGVFMCLECHEAFARPTFSSLNLPAHRAARVARNDQGDEYLICELYSPRVRKMWSLVVAGKMRWDDLQAAIWRRRETYFRTVFVAEYLKYYMQKQAQEGGKYIVAAPANCGLPVPASQRRLSTSPAPEEDVADAAGKRRRPSWKKMLSQHQVPKKRPQEQAYDVQGQIRLLESQWAAVE</sequence>
<dbReference type="AlphaFoldDB" id="J4U8L7"/>
<feature type="region of interest" description="Disordered" evidence="1">
    <location>
        <begin position="1"/>
        <end position="97"/>
    </location>
</feature>
<evidence type="ECO:0000256" key="1">
    <source>
        <dbReference type="SAM" id="MobiDB-lite"/>
    </source>
</evidence>
<gene>
    <name evidence="2" type="ORF">A1Q1_04446</name>
</gene>
<dbReference type="KEGG" id="tasa:A1Q1_04446"/>
<feature type="compositionally biased region" description="Polar residues" evidence="1">
    <location>
        <begin position="1"/>
        <end position="26"/>
    </location>
</feature>
<dbReference type="Proteomes" id="UP000002748">
    <property type="component" value="Unassembled WGS sequence"/>
</dbReference>
<dbReference type="OrthoDB" id="3231406at2759"/>
<dbReference type="VEuPathDB" id="FungiDB:A1Q1_04446"/>
<dbReference type="GeneID" id="25987959"/>
<name>J4U8L7_TRIAS</name>
<organism evidence="2 3">
    <name type="scientific">Trichosporon asahii var. asahii (strain ATCC 90039 / CBS 2479 / JCM 2466 / KCTC 7840 / NBRC 103889/ NCYC 2677 / UAMH 7654)</name>
    <name type="common">Yeast</name>
    <dbReference type="NCBI Taxonomy" id="1186058"/>
    <lineage>
        <taxon>Eukaryota</taxon>
        <taxon>Fungi</taxon>
        <taxon>Dikarya</taxon>
        <taxon>Basidiomycota</taxon>
        <taxon>Agaricomycotina</taxon>
        <taxon>Tremellomycetes</taxon>
        <taxon>Trichosporonales</taxon>
        <taxon>Trichosporonaceae</taxon>
        <taxon>Trichosporon</taxon>
    </lineage>
</organism>
<dbReference type="RefSeq" id="XP_014178287.1">
    <property type="nucleotide sequence ID" value="XM_014322812.1"/>
</dbReference>
<evidence type="ECO:0000313" key="3">
    <source>
        <dbReference type="Proteomes" id="UP000002748"/>
    </source>
</evidence>
<dbReference type="HOGENOM" id="CLU_423467_0_0_1"/>
<accession>J4U8L7</accession>
<evidence type="ECO:0000313" key="2">
    <source>
        <dbReference type="EMBL" id="EJT46845.1"/>
    </source>
</evidence>
<feature type="compositionally biased region" description="Basic and acidic residues" evidence="1">
    <location>
        <begin position="74"/>
        <end position="83"/>
    </location>
</feature>
<feature type="compositionally biased region" description="Low complexity" evidence="1">
    <location>
        <begin position="36"/>
        <end position="52"/>
    </location>
</feature>
<dbReference type="EMBL" id="ALBS01000275">
    <property type="protein sequence ID" value="EJT46845.1"/>
    <property type="molecule type" value="Genomic_DNA"/>
</dbReference>
<feature type="region of interest" description="Disordered" evidence="1">
    <location>
        <begin position="584"/>
        <end position="631"/>
    </location>
</feature>
<feature type="compositionally biased region" description="Polar residues" evidence="1">
    <location>
        <begin position="53"/>
        <end position="73"/>
    </location>
</feature>
<proteinExistence type="predicted"/>
<reference evidence="2 3" key="1">
    <citation type="journal article" date="2012" name="Eukaryot. Cell">
        <title>Draft genome sequence of CBS 2479, the standard type strain of Trichosporon asahii.</title>
        <authorList>
            <person name="Yang R.Y."/>
            <person name="Li H.T."/>
            <person name="Zhu H."/>
            <person name="Zhou G.P."/>
            <person name="Wang M."/>
            <person name="Wang L."/>
        </authorList>
    </citation>
    <scope>NUCLEOTIDE SEQUENCE [LARGE SCALE GENOMIC DNA]</scope>
    <source>
        <strain evidence="3">ATCC 90039 / CBS 2479 / JCM 2466 / KCTC 7840 / NCYC 2677 / UAMH 7654</strain>
    </source>
</reference>
<comment type="caution">
    <text evidence="2">The sequence shown here is derived from an EMBL/GenBank/DDBJ whole genome shotgun (WGS) entry which is preliminary data.</text>
</comment>
<protein>
    <submittedName>
        <fullName evidence="2">Integral membrane protein</fullName>
    </submittedName>
</protein>